<reference evidence="1 2" key="1">
    <citation type="journal article" date="2012" name="J. Bacteriol.">
        <title>Draft Genome Sequences for Two Metal-Reducing Pelosinus fermentans Strains Isolated from a Cr(VI)-Contaminated Site and for Type Strain R7.</title>
        <authorList>
            <person name="Brown S.D."/>
            <person name="Podar M."/>
            <person name="Klingeman D.M."/>
            <person name="Johnson C.M."/>
            <person name="Yang Z.K."/>
            <person name="Utturkar S.M."/>
            <person name="Land M.L."/>
            <person name="Mosher J.J."/>
            <person name="Hurt R.A.Jr."/>
            <person name="Phelps T.J."/>
            <person name="Palumbo A.V."/>
            <person name="Arkin A.P."/>
            <person name="Hazen T.C."/>
            <person name="Elias D.A."/>
        </authorList>
    </citation>
    <scope>NUCLEOTIDE SEQUENCE [LARGE SCALE GENOMIC DNA]</scope>
    <source>
        <strain evidence="1 2">B4</strain>
    </source>
</reference>
<protein>
    <recommendedName>
        <fullName evidence="3">YokE-like PH domain-containing protein</fullName>
    </recommendedName>
</protein>
<gene>
    <name evidence="1" type="ORF">FB4_1938</name>
</gene>
<comment type="caution">
    <text evidence="1">The sequence shown here is derived from an EMBL/GenBank/DDBJ whole genome shotgun (WGS) entry which is preliminary data.</text>
</comment>
<evidence type="ECO:0008006" key="3">
    <source>
        <dbReference type="Google" id="ProtNLM"/>
    </source>
</evidence>
<dbReference type="RefSeq" id="WP_007930541.1">
    <property type="nucleotide sequence ID" value="NZ_AKVJ01000004.1"/>
</dbReference>
<sequence>MSFIDELLTFSDLPSWVNSRLSLVADEISNKKFEFYIQQLKQNPYDMDKNYGTAYFLTDDELIVGNFRMSNITINKFKLVNLLEIHKNIETSTEDNFYSKDVRYNSVVLKFDKEKSVSLTPPTITDNINYGKYINLISKL</sequence>
<keyword evidence="2" id="KW-1185">Reference proteome</keyword>
<organism evidence="1 2">
    <name type="scientific">Pelosinus fermentans B4</name>
    <dbReference type="NCBI Taxonomy" id="1149862"/>
    <lineage>
        <taxon>Bacteria</taxon>
        <taxon>Bacillati</taxon>
        <taxon>Bacillota</taxon>
        <taxon>Negativicutes</taxon>
        <taxon>Selenomonadales</taxon>
        <taxon>Sporomusaceae</taxon>
        <taxon>Pelosinus</taxon>
    </lineage>
</organism>
<accession>I9LJX1</accession>
<dbReference type="EMBL" id="AKVJ01000004">
    <property type="protein sequence ID" value="EIW20726.1"/>
    <property type="molecule type" value="Genomic_DNA"/>
</dbReference>
<evidence type="ECO:0000313" key="1">
    <source>
        <dbReference type="EMBL" id="EIW20726.1"/>
    </source>
</evidence>
<proteinExistence type="predicted"/>
<dbReference type="AlphaFoldDB" id="I9LJX1"/>
<dbReference type="PATRIC" id="fig|1149862.3.peg.215"/>
<name>I9LJX1_9FIRM</name>
<evidence type="ECO:0000313" key="2">
    <source>
        <dbReference type="Proteomes" id="UP000004324"/>
    </source>
</evidence>
<dbReference type="Proteomes" id="UP000004324">
    <property type="component" value="Unassembled WGS sequence"/>
</dbReference>